<dbReference type="Pfam" id="PF00208">
    <property type="entry name" value="ELFV_dehydrog"/>
    <property type="match status" value="2"/>
</dbReference>
<dbReference type="STRING" id="260084.SAMN02927928_1078"/>
<dbReference type="Gene3D" id="3.40.50.720">
    <property type="entry name" value="NAD(P)-binding Rossmann-like Domain"/>
    <property type="match status" value="1"/>
</dbReference>
<keyword evidence="3 5" id="KW-0520">NAD</keyword>
<dbReference type="GO" id="GO:0016639">
    <property type="term" value="F:oxidoreductase activity, acting on the CH-NH2 group of donors, NAD or NADP as acceptor"/>
    <property type="evidence" value="ECO:0007669"/>
    <property type="project" value="InterPro"/>
</dbReference>
<evidence type="ECO:0000256" key="1">
    <source>
        <dbReference type="ARBA" id="ARBA00006382"/>
    </source>
</evidence>
<dbReference type="RefSeq" id="WP_090644551.1">
    <property type="nucleotide sequence ID" value="NZ_CBCRYE010000001.1"/>
</dbReference>
<keyword evidence="5" id="KW-0547">Nucleotide-binding</keyword>
<dbReference type="InterPro" id="IPR006097">
    <property type="entry name" value="Glu/Leu/Phe/Val/Trp_DH_dimer"/>
</dbReference>
<dbReference type="PANTHER" id="PTHR42722">
    <property type="entry name" value="LEUCINE DEHYDROGENASE"/>
    <property type="match status" value="1"/>
</dbReference>
<dbReference type="GO" id="GO:0006520">
    <property type="term" value="P:amino acid metabolic process"/>
    <property type="evidence" value="ECO:0007669"/>
    <property type="project" value="InterPro"/>
</dbReference>
<protein>
    <submittedName>
        <fullName evidence="8">Leucine dehydrogenase</fullName>
    </submittedName>
</protein>
<dbReference type="SMART" id="SM00839">
    <property type="entry name" value="ELFV_dehydrog"/>
    <property type="match status" value="1"/>
</dbReference>
<dbReference type="SUPFAM" id="SSF53223">
    <property type="entry name" value="Aminoacid dehydrogenase-like, N-terminal domain"/>
    <property type="match status" value="1"/>
</dbReference>
<dbReference type="InterPro" id="IPR046346">
    <property type="entry name" value="Aminoacid_DH-like_N_sf"/>
</dbReference>
<evidence type="ECO:0000256" key="3">
    <source>
        <dbReference type="ARBA" id="ARBA00023027"/>
    </source>
</evidence>
<reference evidence="9" key="1">
    <citation type="submission" date="2016-10" db="EMBL/GenBank/DDBJ databases">
        <authorList>
            <person name="Varghese N."/>
            <person name="Submissions S."/>
        </authorList>
    </citation>
    <scope>NUCLEOTIDE SEQUENCE [LARGE SCALE GENOMIC DNA]</scope>
    <source>
        <strain evidence="9">CGMCC 1.3431</strain>
    </source>
</reference>
<gene>
    <name evidence="8" type="ORF">SAMN02927928_1078</name>
</gene>
<evidence type="ECO:0000313" key="9">
    <source>
        <dbReference type="Proteomes" id="UP000199150"/>
    </source>
</evidence>
<dbReference type="Gene3D" id="3.40.50.10860">
    <property type="entry name" value="Leucine Dehydrogenase, chain A, domain 1"/>
    <property type="match status" value="1"/>
</dbReference>
<evidence type="ECO:0000256" key="2">
    <source>
        <dbReference type="ARBA" id="ARBA00023002"/>
    </source>
</evidence>
<dbReference type="PIRSF" id="PIRSF000188">
    <property type="entry name" value="Phe_leu_dh"/>
    <property type="match status" value="1"/>
</dbReference>
<evidence type="ECO:0000256" key="6">
    <source>
        <dbReference type="RuleBase" id="RU004417"/>
    </source>
</evidence>
<proteinExistence type="inferred from homology"/>
<dbReference type="CDD" id="cd01075">
    <property type="entry name" value="NAD_bind_Leu_Phe_Val_DH"/>
    <property type="match status" value="1"/>
</dbReference>
<accession>A0A1G4QBA0</accession>
<dbReference type="InterPro" id="IPR036291">
    <property type="entry name" value="NAD(P)-bd_dom_sf"/>
</dbReference>
<dbReference type="InterPro" id="IPR006095">
    <property type="entry name" value="Glu/Leu/Phe/Val/Trp_DH"/>
</dbReference>
<keyword evidence="2 6" id="KW-0560">Oxidoreductase</keyword>
<dbReference type="OrthoDB" id="9803297at2"/>
<keyword evidence="9" id="KW-1185">Reference proteome</keyword>
<dbReference type="Proteomes" id="UP000199150">
    <property type="component" value="Unassembled WGS sequence"/>
</dbReference>
<dbReference type="Pfam" id="PF02812">
    <property type="entry name" value="ELFV_dehydrog_N"/>
    <property type="match status" value="1"/>
</dbReference>
<evidence type="ECO:0000256" key="4">
    <source>
        <dbReference type="PIRSR" id="PIRSR000188-1"/>
    </source>
</evidence>
<dbReference type="InterPro" id="IPR016211">
    <property type="entry name" value="Glu/Phe/Leu/Val/Trp_DH_bac/arc"/>
</dbReference>
<organism evidence="8 9">
    <name type="scientific">Asticcacaulis taihuensis</name>
    <dbReference type="NCBI Taxonomy" id="260084"/>
    <lineage>
        <taxon>Bacteria</taxon>
        <taxon>Pseudomonadati</taxon>
        <taxon>Pseudomonadota</taxon>
        <taxon>Alphaproteobacteria</taxon>
        <taxon>Caulobacterales</taxon>
        <taxon>Caulobacteraceae</taxon>
        <taxon>Asticcacaulis</taxon>
    </lineage>
</organism>
<feature type="active site" description="Proton donor/acceptor" evidence="4">
    <location>
        <position position="78"/>
    </location>
</feature>
<feature type="binding site" evidence="5">
    <location>
        <begin position="179"/>
        <end position="184"/>
    </location>
    <ligand>
        <name>NAD(+)</name>
        <dbReference type="ChEBI" id="CHEBI:57540"/>
    </ligand>
</feature>
<evidence type="ECO:0000256" key="5">
    <source>
        <dbReference type="PIRSR" id="PIRSR000188-2"/>
    </source>
</evidence>
<dbReference type="PANTHER" id="PTHR42722:SF1">
    <property type="entry name" value="VALINE DEHYDROGENASE"/>
    <property type="match status" value="1"/>
</dbReference>
<dbReference type="PRINTS" id="PR00082">
    <property type="entry name" value="GLFDHDRGNASE"/>
</dbReference>
<comment type="similarity">
    <text evidence="1 6">Belongs to the Glu/Leu/Phe/Val dehydrogenases family.</text>
</comment>
<dbReference type="EMBL" id="FMTS01000001">
    <property type="protein sequence ID" value="SCW41846.1"/>
    <property type="molecule type" value="Genomic_DNA"/>
</dbReference>
<dbReference type="GO" id="GO:0000166">
    <property type="term" value="F:nucleotide binding"/>
    <property type="evidence" value="ECO:0007669"/>
    <property type="project" value="UniProtKB-KW"/>
</dbReference>
<dbReference type="InterPro" id="IPR006096">
    <property type="entry name" value="Glu/Leu/Phe/Val/Trp_DH_C"/>
</dbReference>
<name>A0A1G4QBA0_9CAUL</name>
<dbReference type="SUPFAM" id="SSF51735">
    <property type="entry name" value="NAD(P)-binding Rossmann-fold domains"/>
    <property type="match status" value="1"/>
</dbReference>
<evidence type="ECO:0000259" key="7">
    <source>
        <dbReference type="SMART" id="SM00839"/>
    </source>
</evidence>
<sequence length="356" mass="36891">MFDHPDYDAHEKVLMVEDAASGLKAIIAVHSTALGAAAGGCRLWAYDSGVAALGDALRLSRGMSYKNAMANLPMGGGKAVILGPVLPDRREAVLEAFGRAVDSLDGQYITAEDVGVSVADMKIVARTTGYVSGLDAAIGKSGGDPSPFTARGVRVGIEAAVKSRLGRSDLAGIRVAVQGLGHVGSYLCEELFNLGARLVVADINAERVSEMRDRFRAESVPVKDILLQAVDVVAPCALGGAISEDVVRQLQATIVAGAANNQLLTPQAGVILGERGILYAPDYVINAGGIIMVAGEISGHNDEAHIQAQVDAIGPRLADIFARAKSANVITNVVADSMARDKIAAAKARTKVTEAA</sequence>
<evidence type="ECO:0000313" key="8">
    <source>
        <dbReference type="EMBL" id="SCW41846.1"/>
    </source>
</evidence>
<feature type="domain" description="Glutamate/phenylalanine/leucine/valine/L-tryptophan dehydrogenase C-terminal" evidence="7">
    <location>
        <begin position="143"/>
        <end position="351"/>
    </location>
</feature>
<dbReference type="AlphaFoldDB" id="A0A1G4QBA0"/>